<evidence type="ECO:0000313" key="10">
    <source>
        <dbReference type="EMBL" id="OKH37874.1"/>
    </source>
</evidence>
<dbReference type="SUPFAM" id="SSF55874">
    <property type="entry name" value="ATPase domain of HSP90 chaperone/DNA topoisomerase II/histidine kinase"/>
    <property type="match status" value="1"/>
</dbReference>
<dbReference type="Gene3D" id="3.30.565.10">
    <property type="entry name" value="Histidine kinase-like ATPase, C-terminal domain"/>
    <property type="match status" value="1"/>
</dbReference>
<proteinExistence type="predicted"/>
<dbReference type="InterPro" id="IPR005467">
    <property type="entry name" value="His_kinase_dom"/>
</dbReference>
<name>A0A1U7IKT6_9CYAN</name>
<feature type="domain" description="Protein kinase" evidence="7">
    <location>
        <begin position="11"/>
        <end position="274"/>
    </location>
</feature>
<dbReference type="SUPFAM" id="SSF55781">
    <property type="entry name" value="GAF domain-like"/>
    <property type="match status" value="1"/>
</dbReference>
<dbReference type="NCBIfam" id="TIGR00229">
    <property type="entry name" value="sensory_box"/>
    <property type="match status" value="1"/>
</dbReference>
<evidence type="ECO:0000256" key="1">
    <source>
        <dbReference type="ARBA" id="ARBA00000085"/>
    </source>
</evidence>
<dbReference type="InterPro" id="IPR004358">
    <property type="entry name" value="Sig_transdc_His_kin-like_C"/>
</dbReference>
<dbReference type="InterPro" id="IPR003018">
    <property type="entry name" value="GAF"/>
</dbReference>
<dbReference type="InterPro" id="IPR011009">
    <property type="entry name" value="Kinase-like_dom_sf"/>
</dbReference>
<dbReference type="Pfam" id="PF08447">
    <property type="entry name" value="PAS_3"/>
    <property type="match status" value="1"/>
</dbReference>
<sequence length="1944" mass="218577">MSNTSAQISGYRILETLYTGTRTLVYRALQESNNCPVVLKLLKNLNPRFQEVVQFRNQYTIAKNLPLTGIVHPYSLESYRNGYVLVMEDVGGCSLKDYIATHSLSIDEFLAIAIQLTDILHGLYQNRVIHKDIKPANILIIPDSKEVKLIDFSIASLLPKETQELQSINGLEGTLPYIAPEQTGRMNRGIDYRSDFYSLGVTFFELLTGQLPFNASDPLELVHCHIAKQPPTARSLKPDLPSILSDIVTKLMAKNAEDRYQSALGLKYDLEKCLVQWKANGSIEDFTLAQRDISDRFLIPEKLYGREAEVRTLLAAFARITSNEATNQNSVNSHSELMLIAGFSGIGKTAVINEVHKPIVEQRGYFIKGKFDQFQRDIPLRGFVQAFQDLMQQLLGESDTQLEAWKNNILNALGDNGQVLIKVIPELKQIIGEQPPIPELFGTAAQNRFERLFQKFIQVFTTPKHPLVIFLDDLQWADSASLKLLQLLLTDPGNLLVIGAYRDNEVSPIHPLTIAANNIKKSGVTVTSVTLKPLQKEDINQLIANTLSCAIAVTQPLTELVYKRTQGNPFFTTQFIKALYEEGHIIFNSETGYWFCDLTKIQTLTLTNDVVEFMVTQLQKLPENTQKILQLAACIGNQFDLTTLAVVAEESINDTALALWSALQEGLIIPISQTYKFFQTNIEEVNQISCPLTVPYRFLHDRVQQAAYSLIPEEQKQITHFKLGKRLLSNCTLEERNEKLFEIVNQLNQGSNLIVSQTELSKLAELNLAAGRKAKAATAYASAFNYLINGIDLLKNDSWETQYDLTLMLYNEATEAAFLNSQSNQVDRLADCVCANAKSILDLIKVYEIKIEDYTGQGKLLEAIKIALELLAKLGVTFPENPSNQEINQALEKAYISLKNRTIKQLLNLPEMSDPQALAILNILVKVTPSAFIATPALSILIICEQIYLATNFGNAPASAYSYSLYGLVLCGIIGDIETGFNFGQLALQVLDRFKESKYQARTLFIVNGFIIHWKLHCQKTLEPLKSAYFSGLENGDFVFAGYCAFLYGANSFYLGAELNTTEKEIITNNEILKKINQQAAYNYSELTRKTIYFLQDTSDDRQLNNAAILSFFDRTKDRTGLGYFYLYQLFQYYWFGRFEQAILYVEKAKEYANASVGMFNIPLLYFYDSLIQLANIKNLTKQQEQLQIVALNQKQMQQWAIHAPMNYQHKYDLVEAERCRILGHKGEAIDLYDRAIKGAKNNEYVQEEALANELAAKFYLQWGKERIAKEYLINAYYAYTRWGAKAKAVDLENNYPDLLTEILQQPNTPLTINNPINAVDATVNYPNQNSSGGSSSASLVLDLSTIIKASQLLSSEIHLDKLLSTLLQMVNENAGANYCVFVLCDGQDWIVKAIAQVNSIGKYEVKITSTPLAESSDVPISLINIVKHTCKALPILNVTTHPSLAADSYIQKHQPKSVFSLPIIQQGKLIAILYLENTFTMGAFTSDRIQILNLLCTQAAISLENARLYQQLQTHSQQLEQSLEKLQLSEARYRYLATATSQIIWLANSKGENLDTIHWRAYTGQTEEEAKGNGWLNALHPDDIKPTTEVWLHAVENKTSYITEYRIRGADGIYRYFAVRGVPLLGEDGNIREWIGTCNDIDARKKAENKLLQKSQELEKTLQELQMMQLQLVQNEKMSALGNLVAGVAHEINNPIGFLAGNIQPALDYINDLFGLLDLYQEKLPDPGGEIEDEIDAIDLEYIREDLPKLIQSMQTGVDRIRNITNSLRTFSRADRDYKVPFNLHEGIDSTLLILKHRLKANEMRPAIAVTTDYGTLPNVECFPGQINQVFMNLLANAIDALEEANHCKTLTEIQANPNQINISTRQEDNYVIVQITDNGIGMSEEVQQKIFDHLFTTKAVGKGTGLGLAIARQIVEEVHGGQIKVNSTIGKGTEFLVILPLA</sequence>
<dbReference type="SMART" id="SM00086">
    <property type="entry name" value="PAC"/>
    <property type="match status" value="1"/>
</dbReference>
<dbReference type="EC" id="2.7.13.3" evidence="2"/>
<evidence type="ECO:0000259" key="8">
    <source>
        <dbReference type="PROSITE" id="PS50109"/>
    </source>
</evidence>
<dbReference type="SMART" id="SM00220">
    <property type="entry name" value="S_TKc"/>
    <property type="match status" value="1"/>
</dbReference>
<dbReference type="Pfam" id="PF02518">
    <property type="entry name" value="HATPase_c"/>
    <property type="match status" value="1"/>
</dbReference>
<dbReference type="PROSITE" id="PS50109">
    <property type="entry name" value="HIS_KIN"/>
    <property type="match status" value="1"/>
</dbReference>
<dbReference type="InterPro" id="IPR013655">
    <property type="entry name" value="PAS_fold_3"/>
</dbReference>
<reference evidence="10 11" key="1">
    <citation type="submission" date="2016-11" db="EMBL/GenBank/DDBJ databases">
        <title>Draft Genome Sequences of Nine Cyanobacterial Strains from Diverse Habitats.</title>
        <authorList>
            <person name="Zhu T."/>
            <person name="Hou S."/>
            <person name="Lu X."/>
            <person name="Hess W.R."/>
        </authorList>
    </citation>
    <scope>NUCLEOTIDE SEQUENCE [LARGE SCALE GENOMIC DNA]</scope>
    <source>
        <strain evidence="10 11">IAM M-71</strain>
    </source>
</reference>
<dbReference type="PANTHER" id="PTHR43642:SF1">
    <property type="entry name" value="HYBRID SIGNAL TRANSDUCTION HISTIDINE KINASE G"/>
    <property type="match status" value="1"/>
</dbReference>
<dbReference type="EMBL" id="MRCE01000010">
    <property type="protein sequence ID" value="OKH37874.1"/>
    <property type="molecule type" value="Genomic_DNA"/>
</dbReference>
<organism evidence="10 11">
    <name type="scientific">[Phormidium ambiguum] IAM M-71</name>
    <dbReference type="NCBI Taxonomy" id="454136"/>
    <lineage>
        <taxon>Bacteria</taxon>
        <taxon>Bacillati</taxon>
        <taxon>Cyanobacteriota</taxon>
        <taxon>Cyanophyceae</taxon>
        <taxon>Oscillatoriophycideae</taxon>
        <taxon>Aerosakkonematales</taxon>
        <taxon>Aerosakkonemataceae</taxon>
        <taxon>Floridanema</taxon>
    </lineage>
</organism>
<keyword evidence="6" id="KW-0175">Coiled coil</keyword>
<dbReference type="SMART" id="SM00387">
    <property type="entry name" value="HATPase_c"/>
    <property type="match status" value="1"/>
</dbReference>
<evidence type="ECO:0000259" key="9">
    <source>
        <dbReference type="PROSITE" id="PS50113"/>
    </source>
</evidence>
<dbReference type="GO" id="GO:0009882">
    <property type="term" value="F:blue light photoreceptor activity"/>
    <property type="evidence" value="ECO:0007669"/>
    <property type="project" value="UniProtKB-ARBA"/>
</dbReference>
<dbReference type="InterPro" id="IPR027417">
    <property type="entry name" value="P-loop_NTPase"/>
</dbReference>
<dbReference type="RefSeq" id="WP_073593715.1">
    <property type="nucleotide sequence ID" value="NZ_MRCE01000010.1"/>
</dbReference>
<dbReference type="SUPFAM" id="SSF47384">
    <property type="entry name" value="Homodimeric domain of signal transducing histidine kinase"/>
    <property type="match status" value="1"/>
</dbReference>
<dbReference type="InterPro" id="IPR000014">
    <property type="entry name" value="PAS"/>
</dbReference>
<dbReference type="Gene3D" id="3.30.450.20">
    <property type="entry name" value="PAS domain"/>
    <property type="match status" value="1"/>
</dbReference>
<dbReference type="PANTHER" id="PTHR43642">
    <property type="entry name" value="HYBRID SIGNAL TRANSDUCTION HISTIDINE KINASE G"/>
    <property type="match status" value="1"/>
</dbReference>
<evidence type="ECO:0000313" key="11">
    <source>
        <dbReference type="Proteomes" id="UP000185860"/>
    </source>
</evidence>
<keyword evidence="4" id="KW-0808">Transferase</keyword>
<dbReference type="Pfam" id="PF13191">
    <property type="entry name" value="AAA_16"/>
    <property type="match status" value="1"/>
</dbReference>
<dbReference type="SUPFAM" id="SSF55785">
    <property type="entry name" value="PYP-like sensor domain (PAS domain)"/>
    <property type="match status" value="1"/>
</dbReference>
<feature type="coiled-coil region" evidence="6">
    <location>
        <begin position="1645"/>
        <end position="1676"/>
    </location>
</feature>
<dbReference type="Gene3D" id="1.10.510.10">
    <property type="entry name" value="Transferase(Phosphotransferase) domain 1"/>
    <property type="match status" value="1"/>
</dbReference>
<keyword evidence="3" id="KW-0597">Phosphoprotein</keyword>
<dbReference type="SMART" id="SM00388">
    <property type="entry name" value="HisKA"/>
    <property type="match status" value="1"/>
</dbReference>
<dbReference type="STRING" id="454136.NIES2119_12045"/>
<dbReference type="SUPFAM" id="SSF56112">
    <property type="entry name" value="Protein kinase-like (PK-like)"/>
    <property type="match status" value="1"/>
</dbReference>
<dbReference type="Gene3D" id="3.30.450.40">
    <property type="match status" value="1"/>
</dbReference>
<dbReference type="InterPro" id="IPR036097">
    <property type="entry name" value="HisK_dim/P_sf"/>
</dbReference>
<dbReference type="InterPro" id="IPR053159">
    <property type="entry name" value="Hybrid_Histidine_Kinase"/>
</dbReference>
<dbReference type="InterPro" id="IPR003661">
    <property type="entry name" value="HisK_dim/P_dom"/>
</dbReference>
<dbReference type="InterPro" id="IPR008271">
    <property type="entry name" value="Ser/Thr_kinase_AS"/>
</dbReference>
<evidence type="ECO:0000259" key="7">
    <source>
        <dbReference type="PROSITE" id="PS50011"/>
    </source>
</evidence>
<dbReference type="Pfam" id="PF00069">
    <property type="entry name" value="Pkinase"/>
    <property type="match status" value="1"/>
</dbReference>
<dbReference type="InterPro" id="IPR036890">
    <property type="entry name" value="HATPase_C_sf"/>
</dbReference>
<comment type="catalytic activity">
    <reaction evidence="1">
        <text>ATP + protein L-histidine = ADP + protein N-phospho-L-histidine.</text>
        <dbReference type="EC" id="2.7.13.3"/>
    </reaction>
</comment>
<evidence type="ECO:0000256" key="4">
    <source>
        <dbReference type="ARBA" id="ARBA00022777"/>
    </source>
</evidence>
<dbReference type="SMART" id="SM00065">
    <property type="entry name" value="GAF"/>
    <property type="match status" value="1"/>
</dbReference>
<dbReference type="InterPro" id="IPR000719">
    <property type="entry name" value="Prot_kinase_dom"/>
</dbReference>
<protein>
    <recommendedName>
        <fullName evidence="2">histidine kinase</fullName>
        <ecNumber evidence="2">2.7.13.3</ecNumber>
    </recommendedName>
</protein>
<dbReference type="Gene3D" id="3.40.50.300">
    <property type="entry name" value="P-loop containing nucleotide triphosphate hydrolases"/>
    <property type="match status" value="1"/>
</dbReference>
<dbReference type="PRINTS" id="PR00344">
    <property type="entry name" value="BCTRLSENSOR"/>
</dbReference>
<dbReference type="PROSITE" id="PS50011">
    <property type="entry name" value="PROTEIN_KINASE_DOM"/>
    <property type="match status" value="1"/>
</dbReference>
<evidence type="ECO:0000256" key="6">
    <source>
        <dbReference type="SAM" id="Coils"/>
    </source>
</evidence>
<dbReference type="OrthoDB" id="9801841at2"/>
<dbReference type="CDD" id="cd14014">
    <property type="entry name" value="STKc_PknB_like"/>
    <property type="match status" value="1"/>
</dbReference>
<dbReference type="Pfam" id="PF01590">
    <property type="entry name" value="GAF"/>
    <property type="match status" value="1"/>
</dbReference>
<dbReference type="InterPro" id="IPR001610">
    <property type="entry name" value="PAC"/>
</dbReference>
<dbReference type="InterPro" id="IPR041664">
    <property type="entry name" value="AAA_16"/>
</dbReference>
<dbReference type="GO" id="GO:0000155">
    <property type="term" value="F:phosphorelay sensor kinase activity"/>
    <property type="evidence" value="ECO:0007669"/>
    <property type="project" value="InterPro"/>
</dbReference>
<dbReference type="InterPro" id="IPR000700">
    <property type="entry name" value="PAS-assoc_C"/>
</dbReference>
<dbReference type="CDD" id="cd00130">
    <property type="entry name" value="PAS"/>
    <property type="match status" value="1"/>
</dbReference>
<evidence type="ECO:0000256" key="5">
    <source>
        <dbReference type="ARBA" id="ARBA00023012"/>
    </source>
</evidence>
<dbReference type="CDD" id="cd00082">
    <property type="entry name" value="HisKA"/>
    <property type="match status" value="1"/>
</dbReference>
<dbReference type="InterPro" id="IPR029016">
    <property type="entry name" value="GAF-like_dom_sf"/>
</dbReference>
<keyword evidence="4" id="KW-0418">Kinase</keyword>
<dbReference type="GO" id="GO:0005524">
    <property type="term" value="F:ATP binding"/>
    <property type="evidence" value="ECO:0007669"/>
    <property type="project" value="InterPro"/>
</dbReference>
<dbReference type="InterPro" id="IPR003594">
    <property type="entry name" value="HATPase_dom"/>
</dbReference>
<evidence type="ECO:0000256" key="2">
    <source>
        <dbReference type="ARBA" id="ARBA00012438"/>
    </source>
</evidence>
<dbReference type="FunFam" id="3.30.450.20:FF:000099">
    <property type="entry name" value="Sensory box sensor histidine kinase"/>
    <property type="match status" value="1"/>
</dbReference>
<keyword evidence="5" id="KW-0902">Two-component regulatory system</keyword>
<dbReference type="PROSITE" id="PS00108">
    <property type="entry name" value="PROTEIN_KINASE_ST"/>
    <property type="match status" value="1"/>
</dbReference>
<dbReference type="PROSITE" id="PS50113">
    <property type="entry name" value="PAC"/>
    <property type="match status" value="1"/>
</dbReference>
<gene>
    <name evidence="10" type="ORF">NIES2119_12045</name>
</gene>
<dbReference type="Proteomes" id="UP000185860">
    <property type="component" value="Unassembled WGS sequence"/>
</dbReference>
<dbReference type="SUPFAM" id="SSF52540">
    <property type="entry name" value="P-loop containing nucleoside triphosphate hydrolases"/>
    <property type="match status" value="1"/>
</dbReference>
<feature type="domain" description="PAC" evidence="9">
    <location>
        <begin position="1602"/>
        <end position="1654"/>
    </location>
</feature>
<comment type="caution">
    <text evidence="10">The sequence shown here is derived from an EMBL/GenBank/DDBJ whole genome shotgun (WGS) entry which is preliminary data.</text>
</comment>
<dbReference type="InterPro" id="IPR035965">
    <property type="entry name" value="PAS-like_dom_sf"/>
</dbReference>
<accession>A0A1U7IKT6</accession>
<dbReference type="Gene3D" id="1.10.287.130">
    <property type="match status" value="1"/>
</dbReference>
<feature type="domain" description="Histidine kinase" evidence="8">
    <location>
        <begin position="1688"/>
        <end position="1944"/>
    </location>
</feature>
<feature type="coiled-coil region" evidence="6">
    <location>
        <begin position="1506"/>
        <end position="1533"/>
    </location>
</feature>
<evidence type="ECO:0000256" key="3">
    <source>
        <dbReference type="ARBA" id="ARBA00022553"/>
    </source>
</evidence>